<dbReference type="RefSeq" id="WP_240830265.1">
    <property type="nucleotide sequence ID" value="NZ_JAKWBL010000002.1"/>
</dbReference>
<reference evidence="1 2" key="1">
    <citation type="submission" date="2022-02" db="EMBL/GenBank/DDBJ databases">
        <authorList>
            <person name="Min J."/>
        </authorList>
    </citation>
    <scope>NUCLEOTIDE SEQUENCE [LARGE SCALE GENOMIC DNA]</scope>
    <source>
        <strain evidence="1 2">GR10-1</strain>
    </source>
</reference>
<name>A0ABS9SJU9_9BACT</name>
<evidence type="ECO:0000313" key="1">
    <source>
        <dbReference type="EMBL" id="MCH5598601.1"/>
    </source>
</evidence>
<accession>A0ABS9SJU9</accession>
<proteinExistence type="predicted"/>
<keyword evidence="2" id="KW-1185">Reference proteome</keyword>
<sequence length="196" mass="22362">MAGDIKYKDINNDGVINDNDRVAMGYPTVPEIQYGFGASILYKVVDFSFFFNGSARSSFFINATDEVNPGDGKYGIAPFAFRRNALAIIADDYWSETNPNVHAFWPRLSTDPINNNTRQSSWWLRDGSFTRLKSVELGYSPKILQRLGIKQGSRIYLSGENLMVFSKFKLWDPEVRENGLAYPPNKRYNIGFQLIF</sequence>
<dbReference type="Proteomes" id="UP001202248">
    <property type="component" value="Unassembled WGS sequence"/>
</dbReference>
<evidence type="ECO:0008006" key="3">
    <source>
        <dbReference type="Google" id="ProtNLM"/>
    </source>
</evidence>
<evidence type="ECO:0000313" key="2">
    <source>
        <dbReference type="Proteomes" id="UP001202248"/>
    </source>
</evidence>
<organism evidence="1 2">
    <name type="scientific">Niabella ginsengisoli</name>
    <dbReference type="NCBI Taxonomy" id="522298"/>
    <lineage>
        <taxon>Bacteria</taxon>
        <taxon>Pseudomonadati</taxon>
        <taxon>Bacteroidota</taxon>
        <taxon>Chitinophagia</taxon>
        <taxon>Chitinophagales</taxon>
        <taxon>Chitinophagaceae</taxon>
        <taxon>Niabella</taxon>
    </lineage>
</organism>
<comment type="caution">
    <text evidence="1">The sequence shown here is derived from an EMBL/GenBank/DDBJ whole genome shotgun (WGS) entry which is preliminary data.</text>
</comment>
<protein>
    <recommendedName>
        <fullName evidence="3">TonB-dependent receptor</fullName>
    </recommendedName>
</protein>
<gene>
    <name evidence="1" type="ORF">MKP09_12125</name>
</gene>
<dbReference type="EMBL" id="JAKWBL010000002">
    <property type="protein sequence ID" value="MCH5598601.1"/>
    <property type="molecule type" value="Genomic_DNA"/>
</dbReference>